<feature type="compositionally biased region" description="Low complexity" evidence="3">
    <location>
        <begin position="346"/>
        <end position="356"/>
    </location>
</feature>
<comment type="caution">
    <text evidence="5">The sequence shown here is derived from an EMBL/GenBank/DDBJ whole genome shotgun (WGS) entry which is preliminary data.</text>
</comment>
<reference evidence="5" key="2">
    <citation type="submission" date="2021-09" db="EMBL/GenBank/DDBJ databases">
        <authorList>
            <person name="Jia N."/>
            <person name="Wang J."/>
            <person name="Shi W."/>
            <person name="Du L."/>
            <person name="Sun Y."/>
            <person name="Zhan W."/>
            <person name="Jiang J."/>
            <person name="Wang Q."/>
            <person name="Zhang B."/>
            <person name="Ji P."/>
            <person name="Sakyi L.B."/>
            <person name="Cui X."/>
            <person name="Yuan T."/>
            <person name="Jiang B."/>
            <person name="Yang W."/>
            <person name="Lam T.T.-Y."/>
            <person name="Chang Q."/>
            <person name="Ding S."/>
            <person name="Wang X."/>
            <person name="Zhu J."/>
            <person name="Ruan X."/>
            <person name="Zhao L."/>
            <person name="Wei J."/>
            <person name="Que T."/>
            <person name="Du C."/>
            <person name="Cheng J."/>
            <person name="Dai P."/>
            <person name="Han X."/>
            <person name="Huang E."/>
            <person name="Gao Y."/>
            <person name="Liu J."/>
            <person name="Shao H."/>
            <person name="Ye R."/>
            <person name="Li L."/>
            <person name="Wei W."/>
            <person name="Wang X."/>
            <person name="Wang C."/>
            <person name="Huo Q."/>
            <person name="Li W."/>
            <person name="Guo W."/>
            <person name="Chen H."/>
            <person name="Chen S."/>
            <person name="Zhou L."/>
            <person name="Zhou L."/>
            <person name="Ni X."/>
            <person name="Tian J."/>
            <person name="Zhou Y."/>
            <person name="Sheng Y."/>
            <person name="Liu T."/>
            <person name="Pan Y."/>
            <person name="Xia L."/>
            <person name="Li J."/>
            <person name="Zhao F."/>
            <person name="Cao W."/>
        </authorList>
    </citation>
    <scope>NUCLEOTIDE SEQUENCE</scope>
    <source>
        <strain evidence="5">Rsan-2018</strain>
        <tissue evidence="5">Larvae</tissue>
    </source>
</reference>
<feature type="region of interest" description="Disordered" evidence="3">
    <location>
        <begin position="335"/>
        <end position="360"/>
    </location>
</feature>
<keyword evidence="1" id="KW-0863">Zinc-finger</keyword>
<keyword evidence="2" id="KW-0175">Coiled coil</keyword>
<accession>A0A9D4PGK3</accession>
<keyword evidence="1" id="KW-0479">Metal-binding</keyword>
<dbReference type="SUPFAM" id="SSF57756">
    <property type="entry name" value="Retrovirus zinc finger-like domains"/>
    <property type="match status" value="1"/>
</dbReference>
<evidence type="ECO:0000256" key="1">
    <source>
        <dbReference type="PROSITE-ProRule" id="PRU00047"/>
    </source>
</evidence>
<keyword evidence="1" id="KW-0862">Zinc</keyword>
<dbReference type="GO" id="GO:0003676">
    <property type="term" value="F:nucleic acid binding"/>
    <property type="evidence" value="ECO:0007669"/>
    <property type="project" value="InterPro"/>
</dbReference>
<sequence length="431" mass="46844">MRPPRRGSRVKSFVHPVNGSLVTTLKEHFRIIVRPRGGMDVRRISQIKAAQLAPAETEGDIVCPNMVQNIFVVSTPTEKNAHAYTRVEALLVGSARYEVKSYLAAPNNTCKGIMWGVDLDFDHNQLRDMIIQPRNPKALEVKRIKDTPRSSSFSTDSKRQMDVCYACGRLGHHADVCPAPEKTICRGCGTASPAEDHECSPKCTPAEGLISQRTRPASNASKSSSVTGGGSGRPKKHLRRRGRPAAKDMIRTCQERPRGGAPPRQPAAAAGPVDALTPEGALARVSGSRRPPGLIESSRTLQSNPKISQLEQENVQLRTALDELRAQFESLRKSCSSVPPTPAPGELPAEAPAPARSAKERALAAPVEGERELEEFKSEITNSVMDLRESVNSLQGALMTLVETVTALTKRVDTLETWVGRRLQPRVLGSG</sequence>
<feature type="compositionally biased region" description="Basic residues" evidence="3">
    <location>
        <begin position="233"/>
        <end position="244"/>
    </location>
</feature>
<evidence type="ECO:0000313" key="6">
    <source>
        <dbReference type="Proteomes" id="UP000821837"/>
    </source>
</evidence>
<dbReference type="Gene3D" id="4.10.60.10">
    <property type="entry name" value="Zinc finger, CCHC-type"/>
    <property type="match status" value="1"/>
</dbReference>
<proteinExistence type="predicted"/>
<dbReference type="Proteomes" id="UP000821837">
    <property type="component" value="Unassembled WGS sequence"/>
</dbReference>
<dbReference type="GO" id="GO:0008270">
    <property type="term" value="F:zinc ion binding"/>
    <property type="evidence" value="ECO:0007669"/>
    <property type="project" value="UniProtKB-KW"/>
</dbReference>
<gene>
    <name evidence="5" type="ORF">HPB52_001574</name>
</gene>
<keyword evidence="6" id="KW-1185">Reference proteome</keyword>
<feature type="compositionally biased region" description="Low complexity" evidence="3">
    <location>
        <begin position="259"/>
        <end position="272"/>
    </location>
</feature>
<reference evidence="5" key="1">
    <citation type="journal article" date="2020" name="Cell">
        <title>Large-Scale Comparative Analyses of Tick Genomes Elucidate Their Genetic Diversity and Vector Capacities.</title>
        <authorList>
            <consortium name="Tick Genome and Microbiome Consortium (TIGMIC)"/>
            <person name="Jia N."/>
            <person name="Wang J."/>
            <person name="Shi W."/>
            <person name="Du L."/>
            <person name="Sun Y."/>
            <person name="Zhan W."/>
            <person name="Jiang J.F."/>
            <person name="Wang Q."/>
            <person name="Zhang B."/>
            <person name="Ji P."/>
            <person name="Bell-Sakyi L."/>
            <person name="Cui X.M."/>
            <person name="Yuan T.T."/>
            <person name="Jiang B.G."/>
            <person name="Yang W.F."/>
            <person name="Lam T.T."/>
            <person name="Chang Q.C."/>
            <person name="Ding S.J."/>
            <person name="Wang X.J."/>
            <person name="Zhu J.G."/>
            <person name="Ruan X.D."/>
            <person name="Zhao L."/>
            <person name="Wei J.T."/>
            <person name="Ye R.Z."/>
            <person name="Que T.C."/>
            <person name="Du C.H."/>
            <person name="Zhou Y.H."/>
            <person name="Cheng J.X."/>
            <person name="Dai P.F."/>
            <person name="Guo W.B."/>
            <person name="Han X.H."/>
            <person name="Huang E.J."/>
            <person name="Li L.F."/>
            <person name="Wei W."/>
            <person name="Gao Y.C."/>
            <person name="Liu J.Z."/>
            <person name="Shao H.Z."/>
            <person name="Wang X."/>
            <person name="Wang C.C."/>
            <person name="Yang T.C."/>
            <person name="Huo Q.B."/>
            <person name="Li W."/>
            <person name="Chen H.Y."/>
            <person name="Chen S.E."/>
            <person name="Zhou L.G."/>
            <person name="Ni X.B."/>
            <person name="Tian J.H."/>
            <person name="Sheng Y."/>
            <person name="Liu T."/>
            <person name="Pan Y.S."/>
            <person name="Xia L.Y."/>
            <person name="Li J."/>
            <person name="Zhao F."/>
            <person name="Cao W.C."/>
        </authorList>
    </citation>
    <scope>NUCLEOTIDE SEQUENCE</scope>
    <source>
        <strain evidence="5">Rsan-2018</strain>
    </source>
</reference>
<dbReference type="AlphaFoldDB" id="A0A9D4PGK3"/>
<evidence type="ECO:0000256" key="2">
    <source>
        <dbReference type="SAM" id="Coils"/>
    </source>
</evidence>
<feature type="compositionally biased region" description="Polar residues" evidence="3">
    <location>
        <begin position="211"/>
        <end position="220"/>
    </location>
</feature>
<evidence type="ECO:0000313" key="5">
    <source>
        <dbReference type="EMBL" id="KAH7942792.1"/>
    </source>
</evidence>
<dbReference type="InterPro" id="IPR001878">
    <property type="entry name" value="Znf_CCHC"/>
</dbReference>
<feature type="domain" description="CCHC-type" evidence="4">
    <location>
        <begin position="164"/>
        <end position="178"/>
    </location>
</feature>
<evidence type="ECO:0000259" key="4">
    <source>
        <dbReference type="PROSITE" id="PS50158"/>
    </source>
</evidence>
<protein>
    <recommendedName>
        <fullName evidence="4">CCHC-type domain-containing protein</fullName>
    </recommendedName>
</protein>
<organism evidence="5 6">
    <name type="scientific">Rhipicephalus sanguineus</name>
    <name type="common">Brown dog tick</name>
    <name type="synonym">Ixodes sanguineus</name>
    <dbReference type="NCBI Taxonomy" id="34632"/>
    <lineage>
        <taxon>Eukaryota</taxon>
        <taxon>Metazoa</taxon>
        <taxon>Ecdysozoa</taxon>
        <taxon>Arthropoda</taxon>
        <taxon>Chelicerata</taxon>
        <taxon>Arachnida</taxon>
        <taxon>Acari</taxon>
        <taxon>Parasitiformes</taxon>
        <taxon>Ixodida</taxon>
        <taxon>Ixodoidea</taxon>
        <taxon>Ixodidae</taxon>
        <taxon>Rhipicephalinae</taxon>
        <taxon>Rhipicephalus</taxon>
        <taxon>Rhipicephalus</taxon>
    </lineage>
</organism>
<dbReference type="EMBL" id="JABSTV010001253">
    <property type="protein sequence ID" value="KAH7942792.1"/>
    <property type="molecule type" value="Genomic_DNA"/>
</dbReference>
<name>A0A9D4PGK3_RHISA</name>
<evidence type="ECO:0000256" key="3">
    <source>
        <dbReference type="SAM" id="MobiDB-lite"/>
    </source>
</evidence>
<dbReference type="PROSITE" id="PS50158">
    <property type="entry name" value="ZF_CCHC"/>
    <property type="match status" value="1"/>
</dbReference>
<feature type="compositionally biased region" description="Basic and acidic residues" evidence="3">
    <location>
        <begin position="245"/>
        <end position="258"/>
    </location>
</feature>
<dbReference type="InterPro" id="IPR036875">
    <property type="entry name" value="Znf_CCHC_sf"/>
</dbReference>
<feature type="coiled-coil region" evidence="2">
    <location>
        <begin position="307"/>
        <end position="334"/>
    </location>
</feature>
<feature type="region of interest" description="Disordered" evidence="3">
    <location>
        <begin position="210"/>
        <end position="274"/>
    </location>
</feature>